<evidence type="ECO:0000313" key="2">
    <source>
        <dbReference type="Proteomes" id="UP000011115"/>
    </source>
</evidence>
<accession>M1DP48</accession>
<reference evidence="2" key="1">
    <citation type="journal article" date="2011" name="Nature">
        <title>Genome sequence and analysis of the tuber crop potato.</title>
        <authorList>
            <consortium name="The Potato Genome Sequencing Consortium"/>
        </authorList>
    </citation>
    <scope>NUCLEOTIDE SEQUENCE [LARGE SCALE GENOMIC DNA]</scope>
    <source>
        <strain evidence="2">cv. DM1-3 516 R44</strain>
    </source>
</reference>
<keyword evidence="2" id="KW-1185">Reference proteome</keyword>
<proteinExistence type="predicted"/>
<dbReference type="EnsemblPlants" id="PGSC0003DMT400092121">
    <property type="protein sequence ID" value="PGSC0003DMT400092121"/>
    <property type="gene ID" value="PGSC0003DMG400041692"/>
</dbReference>
<dbReference type="InParanoid" id="M1DP48"/>
<protein>
    <submittedName>
        <fullName evidence="1">Uncharacterized protein</fullName>
    </submittedName>
</protein>
<dbReference type="PaxDb" id="4113-PGSC0003DMT400092121"/>
<reference evidence="1" key="2">
    <citation type="submission" date="2015-06" db="UniProtKB">
        <authorList>
            <consortium name="EnsemblPlants"/>
        </authorList>
    </citation>
    <scope>IDENTIFICATION</scope>
    <source>
        <strain evidence="1">DM1-3 516 R44</strain>
    </source>
</reference>
<organism evidence="1 2">
    <name type="scientific">Solanum tuberosum</name>
    <name type="common">Potato</name>
    <dbReference type="NCBI Taxonomy" id="4113"/>
    <lineage>
        <taxon>Eukaryota</taxon>
        <taxon>Viridiplantae</taxon>
        <taxon>Streptophyta</taxon>
        <taxon>Embryophyta</taxon>
        <taxon>Tracheophyta</taxon>
        <taxon>Spermatophyta</taxon>
        <taxon>Magnoliopsida</taxon>
        <taxon>eudicotyledons</taxon>
        <taxon>Gunneridae</taxon>
        <taxon>Pentapetalae</taxon>
        <taxon>asterids</taxon>
        <taxon>lamiids</taxon>
        <taxon>Solanales</taxon>
        <taxon>Solanaceae</taxon>
        <taxon>Solanoideae</taxon>
        <taxon>Solaneae</taxon>
        <taxon>Solanum</taxon>
    </lineage>
</organism>
<sequence>MIPPLDHHPTNGSASSYQWIINEASSSYQWINIFLPMDQYRPTNGSSTKHHHPINGASTSSGRWIINHYPIKGASTSSSYHVAALSYQWIIIMLSMKHRHPYHSKSSSTASKPMEADVKTFIEKNIC</sequence>
<evidence type="ECO:0000313" key="1">
    <source>
        <dbReference type="EnsemblPlants" id="PGSC0003DMT400092121"/>
    </source>
</evidence>
<dbReference type="AlphaFoldDB" id="M1DP48"/>
<name>M1DP48_SOLTU</name>
<dbReference type="HOGENOM" id="CLU_1974503_0_0_1"/>
<dbReference type="Gramene" id="PGSC0003DMT400092121">
    <property type="protein sequence ID" value="PGSC0003DMT400092121"/>
    <property type="gene ID" value="PGSC0003DMG400041692"/>
</dbReference>
<dbReference type="Proteomes" id="UP000011115">
    <property type="component" value="Unassembled WGS sequence"/>
</dbReference>